<dbReference type="PANTHER" id="PTHR21539">
    <property type="entry name" value="SAGA-ASSOCIATED FACTOR 29"/>
    <property type="match status" value="1"/>
</dbReference>
<evidence type="ECO:0000256" key="2">
    <source>
        <dbReference type="ARBA" id="ARBA00023015"/>
    </source>
</evidence>
<dbReference type="GO" id="GO:0000124">
    <property type="term" value="C:SAGA complex"/>
    <property type="evidence" value="ECO:0007669"/>
    <property type="project" value="InterPro"/>
</dbReference>
<keyword evidence="2" id="KW-0805">Transcription regulation</keyword>
<reference evidence="6" key="1">
    <citation type="submission" date="2021-02" db="EMBL/GenBank/DDBJ databases">
        <title>First Annotated Genome of the Yellow-green Alga Tribonema minus.</title>
        <authorList>
            <person name="Mahan K.M."/>
        </authorList>
    </citation>
    <scope>NUCLEOTIDE SEQUENCE</scope>
    <source>
        <strain evidence="6">UTEX B ZZ1240</strain>
    </source>
</reference>
<proteinExistence type="predicted"/>
<accession>A0A835ZFQ3</accession>
<dbReference type="AlphaFoldDB" id="A0A835ZFQ3"/>
<dbReference type="InterPro" id="IPR010750">
    <property type="entry name" value="SGF29_tudor-like_dom"/>
</dbReference>
<name>A0A835ZFQ3_9STRA</name>
<dbReference type="InterPro" id="IPR024610">
    <property type="entry name" value="ING_N_histone-binding"/>
</dbReference>
<evidence type="ECO:0000256" key="1">
    <source>
        <dbReference type="ARBA" id="ARBA00004123"/>
    </source>
</evidence>
<dbReference type="InterPro" id="IPR037802">
    <property type="entry name" value="SGF29"/>
</dbReference>
<dbReference type="InterPro" id="IPR047287">
    <property type="entry name" value="Tudor_SGF29_rpt2"/>
</dbReference>
<organism evidence="6 7">
    <name type="scientific">Tribonema minus</name>
    <dbReference type="NCBI Taxonomy" id="303371"/>
    <lineage>
        <taxon>Eukaryota</taxon>
        <taxon>Sar</taxon>
        <taxon>Stramenopiles</taxon>
        <taxon>Ochrophyta</taxon>
        <taxon>PX clade</taxon>
        <taxon>Xanthophyceae</taxon>
        <taxon>Tribonematales</taxon>
        <taxon>Tribonemataceae</taxon>
        <taxon>Tribonema</taxon>
    </lineage>
</organism>
<dbReference type="PROSITE" id="PS51518">
    <property type="entry name" value="SGF29_C"/>
    <property type="match status" value="1"/>
</dbReference>
<dbReference type="Gene3D" id="2.30.30.140">
    <property type="match status" value="1"/>
</dbReference>
<dbReference type="PANTHER" id="PTHR21539:SF0">
    <property type="entry name" value="SAGA-ASSOCIATED FACTOR 29"/>
    <property type="match status" value="1"/>
</dbReference>
<dbReference type="Pfam" id="PF07039">
    <property type="entry name" value="SGF29_Tudor"/>
    <property type="match status" value="1"/>
</dbReference>
<feature type="domain" description="SGF29 C-terminal" evidence="5">
    <location>
        <begin position="161"/>
        <end position="291"/>
    </location>
</feature>
<dbReference type="Pfam" id="PF12998">
    <property type="entry name" value="ING"/>
    <property type="match status" value="1"/>
</dbReference>
<keyword evidence="7" id="KW-1185">Reference proteome</keyword>
<gene>
    <name evidence="6" type="ORF">JKP88DRAFT_352706</name>
</gene>
<dbReference type="Gene3D" id="6.10.140.1740">
    <property type="match status" value="1"/>
</dbReference>
<dbReference type="SMART" id="SM01408">
    <property type="entry name" value="ING"/>
    <property type="match status" value="1"/>
</dbReference>
<evidence type="ECO:0000259" key="5">
    <source>
        <dbReference type="PROSITE" id="PS51518"/>
    </source>
</evidence>
<dbReference type="OrthoDB" id="5411773at2759"/>
<dbReference type="Proteomes" id="UP000664859">
    <property type="component" value="Unassembled WGS sequence"/>
</dbReference>
<dbReference type="CDD" id="cd20394">
    <property type="entry name" value="Tudor_SGF29_rpt2"/>
    <property type="match status" value="1"/>
</dbReference>
<evidence type="ECO:0000313" key="6">
    <source>
        <dbReference type="EMBL" id="KAG5190445.1"/>
    </source>
</evidence>
<comment type="caution">
    <text evidence="6">The sequence shown here is derived from an EMBL/GenBank/DDBJ whole genome shotgun (WGS) entry which is preliminary data.</text>
</comment>
<evidence type="ECO:0000256" key="4">
    <source>
        <dbReference type="ARBA" id="ARBA00023242"/>
    </source>
</evidence>
<sequence>MAHIEDFLDAISTIPNEVKRSLYLIRSLDKSNKDGSAELAEAERNFISVSLLLDEKGTREAKRKLRERTDRDRDVEPAKLVEDPVALADIAAKRAKCQQIADEKVAIADQMHDYVAAHLRRLTRDLAVMDEMLETSGLRTGTAAAASLGGSGGSGSGSRFDEPIAMKGEEVAVKPERHEDLWVLGRVKEYDANSGLYLVMDEDDNSKDYKVDEVDVVVLGSGTKLSKGESVMAVYPDTTSFYKAVISVPPRRGSQIHSTTASVQFEDDADDSGMTPHRVILTKHIMPLPNT</sequence>
<keyword evidence="4" id="KW-0539">Nucleus</keyword>
<protein>
    <submittedName>
        <fullName evidence="6">SGF29 tudor-like domain-containing protein</fullName>
    </submittedName>
</protein>
<dbReference type="EMBL" id="JAFCMP010000034">
    <property type="protein sequence ID" value="KAG5190445.1"/>
    <property type="molecule type" value="Genomic_DNA"/>
</dbReference>
<evidence type="ECO:0000256" key="3">
    <source>
        <dbReference type="ARBA" id="ARBA00023163"/>
    </source>
</evidence>
<dbReference type="GO" id="GO:0005634">
    <property type="term" value="C:nucleus"/>
    <property type="evidence" value="ECO:0007669"/>
    <property type="project" value="UniProtKB-SubCell"/>
</dbReference>
<evidence type="ECO:0000313" key="7">
    <source>
        <dbReference type="Proteomes" id="UP000664859"/>
    </source>
</evidence>
<comment type="subcellular location">
    <subcellularLocation>
        <location evidence="1">Nucleus</location>
    </subcellularLocation>
</comment>
<keyword evidence="3" id="KW-0804">Transcription</keyword>